<evidence type="ECO:0000256" key="1">
    <source>
        <dbReference type="SAM" id="MobiDB-lite"/>
    </source>
</evidence>
<dbReference type="AlphaFoldDB" id="A0A2D3VA85"/>
<keyword evidence="2" id="KW-1133">Transmembrane helix</keyword>
<proteinExistence type="predicted"/>
<organism evidence="3 4">
    <name type="scientific">Ramularia collo-cygni</name>
    <dbReference type="NCBI Taxonomy" id="112498"/>
    <lineage>
        <taxon>Eukaryota</taxon>
        <taxon>Fungi</taxon>
        <taxon>Dikarya</taxon>
        <taxon>Ascomycota</taxon>
        <taxon>Pezizomycotina</taxon>
        <taxon>Dothideomycetes</taxon>
        <taxon>Dothideomycetidae</taxon>
        <taxon>Mycosphaerellales</taxon>
        <taxon>Mycosphaerellaceae</taxon>
        <taxon>Ramularia</taxon>
    </lineage>
</organism>
<dbReference type="Proteomes" id="UP000225277">
    <property type="component" value="Unassembled WGS sequence"/>
</dbReference>
<reference evidence="3 4" key="1">
    <citation type="submission" date="2016-03" db="EMBL/GenBank/DDBJ databases">
        <authorList>
            <person name="Ploux O."/>
        </authorList>
    </citation>
    <scope>NUCLEOTIDE SEQUENCE [LARGE SCALE GENOMIC DNA]</scope>
    <source>
        <strain evidence="3 4">URUG2</strain>
    </source>
</reference>
<evidence type="ECO:0000313" key="4">
    <source>
        <dbReference type="Proteomes" id="UP000225277"/>
    </source>
</evidence>
<name>A0A2D3VA85_9PEZI</name>
<feature type="region of interest" description="Disordered" evidence="1">
    <location>
        <begin position="1"/>
        <end position="21"/>
    </location>
</feature>
<dbReference type="RefSeq" id="XP_023628576.1">
    <property type="nucleotide sequence ID" value="XM_023772808.1"/>
</dbReference>
<keyword evidence="2" id="KW-0472">Membrane</keyword>
<feature type="transmembrane region" description="Helical" evidence="2">
    <location>
        <begin position="31"/>
        <end position="50"/>
    </location>
</feature>
<evidence type="ECO:0000313" key="3">
    <source>
        <dbReference type="EMBL" id="CZT21687.1"/>
    </source>
</evidence>
<dbReference type="GeneID" id="35602667"/>
<keyword evidence="2" id="KW-0812">Transmembrane</keyword>
<dbReference type="EMBL" id="FJUY01000012">
    <property type="protein sequence ID" value="CZT21687.1"/>
    <property type="molecule type" value="Genomic_DNA"/>
</dbReference>
<evidence type="ECO:0000256" key="2">
    <source>
        <dbReference type="SAM" id="Phobius"/>
    </source>
</evidence>
<keyword evidence="4" id="KW-1185">Reference proteome</keyword>
<accession>A0A2D3VA85</accession>
<gene>
    <name evidence="3" type="ORF">RCC_07552</name>
</gene>
<protein>
    <submittedName>
        <fullName evidence="3">Uncharacterized protein</fullName>
    </submittedName>
</protein>
<sequence>MDTFYRHRGPSTTRQDFRGGAGRFRGYGPRGGFGIFIKLGAVGTLGYFVARKLMDHHRSD</sequence>